<dbReference type="AlphaFoldDB" id="A0A1W1CI76"/>
<accession>A0A1W1CI76</accession>
<sequence>MQLTINISNQQLFDKILWLLNSFKNDGLEIIENSREKFKLIPKPQTEGLDFSFFKVESFKELDGLEYQKKMRDEW</sequence>
<reference evidence="1" key="1">
    <citation type="submission" date="2016-10" db="EMBL/GenBank/DDBJ databases">
        <authorList>
            <person name="de Groot N.N."/>
        </authorList>
    </citation>
    <scope>NUCLEOTIDE SEQUENCE</scope>
</reference>
<evidence type="ECO:0000313" key="1">
    <source>
        <dbReference type="EMBL" id="SFV65568.1"/>
    </source>
</evidence>
<protein>
    <submittedName>
        <fullName evidence="1">Uncharacterized protein</fullName>
    </submittedName>
</protein>
<name>A0A1W1CI76_9ZZZZ</name>
<dbReference type="EMBL" id="FPHE01000144">
    <property type="protein sequence ID" value="SFV65568.1"/>
    <property type="molecule type" value="Genomic_DNA"/>
</dbReference>
<gene>
    <name evidence="1" type="ORF">MNB_SV-12-1965</name>
</gene>
<organism evidence="1">
    <name type="scientific">hydrothermal vent metagenome</name>
    <dbReference type="NCBI Taxonomy" id="652676"/>
    <lineage>
        <taxon>unclassified sequences</taxon>
        <taxon>metagenomes</taxon>
        <taxon>ecological metagenomes</taxon>
    </lineage>
</organism>
<proteinExistence type="predicted"/>